<proteinExistence type="predicted"/>
<dbReference type="PANTHER" id="PTHR43968">
    <property type="match status" value="1"/>
</dbReference>
<dbReference type="Gene3D" id="3.40.30.10">
    <property type="entry name" value="Glutaredoxin"/>
    <property type="match status" value="1"/>
</dbReference>
<dbReference type="SFLD" id="SFLDS00019">
    <property type="entry name" value="Glutathione_Transferase_(cytos"/>
    <property type="match status" value="1"/>
</dbReference>
<dbReference type="InterPro" id="IPR036249">
    <property type="entry name" value="Thioredoxin-like_sf"/>
</dbReference>
<dbReference type="SFLD" id="SFLDG00358">
    <property type="entry name" value="Main_(cytGST)"/>
    <property type="match status" value="1"/>
</dbReference>
<dbReference type="Pfam" id="PF13409">
    <property type="entry name" value="GST_N_2"/>
    <property type="match status" value="1"/>
</dbReference>
<reference evidence="4 5" key="1">
    <citation type="journal article" date="2024" name="Nat. Commun.">
        <title>Phylogenomics reveals the evolutionary origins of lichenization in chlorophyte algae.</title>
        <authorList>
            <person name="Puginier C."/>
            <person name="Libourel C."/>
            <person name="Otte J."/>
            <person name="Skaloud P."/>
            <person name="Haon M."/>
            <person name="Grisel S."/>
            <person name="Petersen M."/>
            <person name="Berrin J.G."/>
            <person name="Delaux P.M."/>
            <person name="Dal Grande F."/>
            <person name="Keller J."/>
        </authorList>
    </citation>
    <scope>NUCLEOTIDE SEQUENCE [LARGE SCALE GENOMIC DNA]</scope>
    <source>
        <strain evidence="4 5">SAG 216-7</strain>
    </source>
</reference>
<dbReference type="PROSITE" id="PS51354">
    <property type="entry name" value="GLUTAREDOXIN_2"/>
    <property type="match status" value="1"/>
</dbReference>
<dbReference type="PANTHER" id="PTHR43968:SF14">
    <property type="entry name" value="GLUTATHIONE S-TRANSFERASE"/>
    <property type="match status" value="1"/>
</dbReference>
<dbReference type="SUPFAM" id="SSF47616">
    <property type="entry name" value="GST C-terminal domain-like"/>
    <property type="match status" value="1"/>
</dbReference>
<feature type="region of interest" description="Disordered" evidence="1">
    <location>
        <begin position="1"/>
        <end position="22"/>
    </location>
</feature>
<dbReference type="EMBL" id="JALJOT010000018">
    <property type="protein sequence ID" value="KAK9901376.1"/>
    <property type="molecule type" value="Genomic_DNA"/>
</dbReference>
<dbReference type="Proteomes" id="UP001491310">
    <property type="component" value="Unassembled WGS sequence"/>
</dbReference>
<dbReference type="CDD" id="cd00570">
    <property type="entry name" value="GST_N_family"/>
    <property type="match status" value="1"/>
</dbReference>
<dbReference type="InterPro" id="IPR050983">
    <property type="entry name" value="GST_Omega/HSP26"/>
</dbReference>
<feature type="domain" description="GST N-terminal" evidence="2">
    <location>
        <begin position="28"/>
        <end position="106"/>
    </location>
</feature>
<sequence>MVRPREVPRSAPTPTLPTTADAETDKPVLLYRDTNAWCPYCERVTFALAEKDVPYDSVLIDLRDKPAWYKEIIPTALTPAARINGELVWESMDILQRLEREFTEFPLLPSDAALREEAEAVMGASETLGGAGFRFVAGGSLATRPDDEKPGPASEEVLAEMQSAFEEQLGLFEQQLTKHEGPFILGEFSLVDIVYAPALERLAANLPVMRGFKLRDHPDYPHTAGWFKALDERPAYQKVKSDDTTHNQVFKKIFGVPLAAAPAGSPAQMAARKEAAAKIAANRTAVVNDLLKNSGIVRGRSNQYGNTLRAVNGYPMEPSPAAVAAVEYALRRLCSWLLHGTTGPRHPDLEAAALGSAALVFFAGRASSPRDLSAAACSQLREGCWQLLKDMY</sequence>
<dbReference type="PROSITE" id="PS50405">
    <property type="entry name" value="GST_CTER"/>
    <property type="match status" value="1"/>
</dbReference>
<evidence type="ECO:0008006" key="6">
    <source>
        <dbReference type="Google" id="ProtNLM"/>
    </source>
</evidence>
<feature type="domain" description="GST C-terminal" evidence="3">
    <location>
        <begin position="111"/>
        <end position="253"/>
    </location>
</feature>
<evidence type="ECO:0000313" key="5">
    <source>
        <dbReference type="Proteomes" id="UP001491310"/>
    </source>
</evidence>
<feature type="compositionally biased region" description="Low complexity" evidence="1">
    <location>
        <begin position="12"/>
        <end position="21"/>
    </location>
</feature>
<dbReference type="InterPro" id="IPR040079">
    <property type="entry name" value="Glutathione_S-Trfase"/>
</dbReference>
<comment type="caution">
    <text evidence="4">The sequence shown here is derived from an EMBL/GenBank/DDBJ whole genome shotgun (WGS) entry which is preliminary data.</text>
</comment>
<dbReference type="PROSITE" id="PS50404">
    <property type="entry name" value="GST_NTER"/>
    <property type="match status" value="1"/>
</dbReference>
<gene>
    <name evidence="4" type="ORF">WJX75_009251</name>
</gene>
<accession>A0ABR2YB71</accession>
<dbReference type="Gene3D" id="1.20.1050.10">
    <property type="match status" value="1"/>
</dbReference>
<name>A0ABR2YB71_9CHLO</name>
<protein>
    <recommendedName>
        <fullName evidence="6">Glutathione S-transferase</fullName>
    </recommendedName>
</protein>
<dbReference type="InterPro" id="IPR036282">
    <property type="entry name" value="Glutathione-S-Trfase_C_sf"/>
</dbReference>
<dbReference type="SUPFAM" id="SSF52833">
    <property type="entry name" value="Thioredoxin-like"/>
    <property type="match status" value="1"/>
</dbReference>
<dbReference type="InterPro" id="IPR004045">
    <property type="entry name" value="Glutathione_S-Trfase_N"/>
</dbReference>
<evidence type="ECO:0000259" key="3">
    <source>
        <dbReference type="PROSITE" id="PS50405"/>
    </source>
</evidence>
<keyword evidence="5" id="KW-1185">Reference proteome</keyword>
<dbReference type="InterPro" id="IPR010987">
    <property type="entry name" value="Glutathione-S-Trfase_C-like"/>
</dbReference>
<evidence type="ECO:0000259" key="2">
    <source>
        <dbReference type="PROSITE" id="PS50404"/>
    </source>
</evidence>
<evidence type="ECO:0000256" key="1">
    <source>
        <dbReference type="SAM" id="MobiDB-lite"/>
    </source>
</evidence>
<dbReference type="Pfam" id="PF13410">
    <property type="entry name" value="GST_C_2"/>
    <property type="match status" value="1"/>
</dbReference>
<evidence type="ECO:0000313" key="4">
    <source>
        <dbReference type="EMBL" id="KAK9901376.1"/>
    </source>
</evidence>
<organism evidence="4 5">
    <name type="scientific">Coccomyxa subellipsoidea</name>
    <dbReference type="NCBI Taxonomy" id="248742"/>
    <lineage>
        <taxon>Eukaryota</taxon>
        <taxon>Viridiplantae</taxon>
        <taxon>Chlorophyta</taxon>
        <taxon>core chlorophytes</taxon>
        <taxon>Trebouxiophyceae</taxon>
        <taxon>Trebouxiophyceae incertae sedis</taxon>
        <taxon>Coccomyxaceae</taxon>
        <taxon>Coccomyxa</taxon>
    </lineage>
</organism>